<dbReference type="GO" id="GO:0046654">
    <property type="term" value="P:tetrahydrofolate biosynthetic process"/>
    <property type="evidence" value="ECO:0007669"/>
    <property type="project" value="UniProtKB-UniPathway"/>
</dbReference>
<evidence type="ECO:0000256" key="1">
    <source>
        <dbReference type="ARBA" id="ARBA00000198"/>
    </source>
</evidence>
<comment type="catalytic activity">
    <reaction evidence="1">
        <text>6-hydroxymethyl-7,8-dihydropterin + ATP = (7,8-dihydropterin-6-yl)methyl diphosphate + AMP + H(+)</text>
        <dbReference type="Rhea" id="RHEA:11412"/>
        <dbReference type="ChEBI" id="CHEBI:15378"/>
        <dbReference type="ChEBI" id="CHEBI:30616"/>
        <dbReference type="ChEBI" id="CHEBI:44841"/>
        <dbReference type="ChEBI" id="CHEBI:72950"/>
        <dbReference type="ChEBI" id="CHEBI:456215"/>
        <dbReference type="EC" id="2.7.6.3"/>
    </reaction>
</comment>
<name>A0A0P9CZ90_9CHLR</name>
<evidence type="ECO:0000256" key="7">
    <source>
        <dbReference type="ARBA" id="ARBA00022840"/>
    </source>
</evidence>
<evidence type="ECO:0000256" key="6">
    <source>
        <dbReference type="ARBA" id="ARBA00022777"/>
    </source>
</evidence>
<evidence type="ECO:0000256" key="2">
    <source>
        <dbReference type="ARBA" id="ARBA00005051"/>
    </source>
</evidence>
<evidence type="ECO:0000259" key="9">
    <source>
        <dbReference type="Pfam" id="PF01288"/>
    </source>
</evidence>
<keyword evidence="7" id="KW-0067">ATP-binding</keyword>
<organism evidence="10 11">
    <name type="scientific">Kouleothrix aurantiaca</name>
    <dbReference type="NCBI Taxonomy" id="186479"/>
    <lineage>
        <taxon>Bacteria</taxon>
        <taxon>Bacillati</taxon>
        <taxon>Chloroflexota</taxon>
        <taxon>Chloroflexia</taxon>
        <taxon>Chloroflexales</taxon>
        <taxon>Roseiflexineae</taxon>
        <taxon>Roseiflexaceae</taxon>
        <taxon>Kouleothrix</taxon>
    </lineage>
</organism>
<evidence type="ECO:0000313" key="10">
    <source>
        <dbReference type="EMBL" id="KPV50969.1"/>
    </source>
</evidence>
<keyword evidence="6 10" id="KW-0418">Kinase</keyword>
<dbReference type="UniPathway" id="UPA00077">
    <property type="reaction ID" value="UER00155"/>
</dbReference>
<evidence type="ECO:0000256" key="4">
    <source>
        <dbReference type="ARBA" id="ARBA00022679"/>
    </source>
</evidence>
<dbReference type="GO" id="GO:0046656">
    <property type="term" value="P:folic acid biosynthetic process"/>
    <property type="evidence" value="ECO:0007669"/>
    <property type="project" value="UniProtKB-KW"/>
</dbReference>
<evidence type="ECO:0000313" key="11">
    <source>
        <dbReference type="Proteomes" id="UP000050509"/>
    </source>
</evidence>
<dbReference type="PANTHER" id="PTHR43071:SF1">
    <property type="entry name" value="2-AMINO-4-HYDROXY-6-HYDROXYMETHYLDIHYDROPTERIDINE PYROPHOSPHOKINASE"/>
    <property type="match status" value="1"/>
</dbReference>
<dbReference type="InterPro" id="IPR000550">
    <property type="entry name" value="Hppk"/>
</dbReference>
<keyword evidence="5" id="KW-0547">Nucleotide-binding</keyword>
<dbReference type="Proteomes" id="UP000050509">
    <property type="component" value="Unassembled WGS sequence"/>
</dbReference>
<evidence type="ECO:0000256" key="5">
    <source>
        <dbReference type="ARBA" id="ARBA00022741"/>
    </source>
</evidence>
<dbReference type="InterPro" id="IPR035907">
    <property type="entry name" value="Hppk_sf"/>
</dbReference>
<evidence type="ECO:0000256" key="3">
    <source>
        <dbReference type="ARBA" id="ARBA00013253"/>
    </source>
</evidence>
<protein>
    <recommendedName>
        <fullName evidence="3">2-amino-4-hydroxy-6-hydroxymethyldihydropteridine diphosphokinase</fullName>
        <ecNumber evidence="3">2.7.6.3</ecNumber>
    </recommendedName>
</protein>
<keyword evidence="4" id="KW-0808">Transferase</keyword>
<dbReference type="AlphaFoldDB" id="A0A0P9CZ90"/>
<comment type="caution">
    <text evidence="10">The sequence shown here is derived from an EMBL/GenBank/DDBJ whole genome shotgun (WGS) entry which is preliminary data.</text>
</comment>
<dbReference type="GO" id="GO:0005524">
    <property type="term" value="F:ATP binding"/>
    <property type="evidence" value="ECO:0007669"/>
    <property type="project" value="UniProtKB-KW"/>
</dbReference>
<dbReference type="Gene3D" id="3.30.70.560">
    <property type="entry name" value="7,8-Dihydro-6-hydroxymethylpterin-pyrophosphokinase HPPK"/>
    <property type="match status" value="1"/>
</dbReference>
<dbReference type="GO" id="GO:0003848">
    <property type="term" value="F:2-amino-4-hydroxy-6-hydroxymethyldihydropteridine diphosphokinase activity"/>
    <property type="evidence" value="ECO:0007669"/>
    <property type="project" value="UniProtKB-EC"/>
</dbReference>
<keyword evidence="11" id="KW-1185">Reference proteome</keyword>
<dbReference type="GO" id="GO:0016301">
    <property type="term" value="F:kinase activity"/>
    <property type="evidence" value="ECO:0007669"/>
    <property type="project" value="UniProtKB-KW"/>
</dbReference>
<reference evidence="10 11" key="1">
    <citation type="submission" date="2015-09" db="EMBL/GenBank/DDBJ databases">
        <title>Draft genome sequence of Kouleothrix aurantiaca JCM 19913.</title>
        <authorList>
            <person name="Hemp J."/>
        </authorList>
    </citation>
    <scope>NUCLEOTIDE SEQUENCE [LARGE SCALE GENOMIC DNA]</scope>
    <source>
        <strain evidence="10 11">COM-B</strain>
    </source>
</reference>
<dbReference type="SUPFAM" id="SSF55083">
    <property type="entry name" value="6-hydroxymethyl-7,8-dihydropterin pyrophosphokinase, HPPK"/>
    <property type="match status" value="1"/>
</dbReference>
<dbReference type="CDD" id="cd00483">
    <property type="entry name" value="HPPK"/>
    <property type="match status" value="1"/>
</dbReference>
<dbReference type="PANTHER" id="PTHR43071">
    <property type="entry name" value="2-AMINO-4-HYDROXY-6-HYDROXYMETHYLDIHYDROPTERIDINE PYROPHOSPHOKINASE"/>
    <property type="match status" value="1"/>
</dbReference>
<dbReference type="EC" id="2.7.6.3" evidence="3"/>
<evidence type="ECO:0000256" key="8">
    <source>
        <dbReference type="ARBA" id="ARBA00022909"/>
    </source>
</evidence>
<feature type="domain" description="7,8-dihydro-6-hydroxymethylpterin-pyrophosphokinase" evidence="9">
    <location>
        <begin position="7"/>
        <end position="133"/>
    </location>
</feature>
<dbReference type="EMBL" id="LJCR01001133">
    <property type="protein sequence ID" value="KPV50969.1"/>
    <property type="molecule type" value="Genomic_DNA"/>
</dbReference>
<keyword evidence="8" id="KW-0289">Folate biosynthesis</keyword>
<proteinExistence type="predicted"/>
<accession>A0A0P9CZ90</accession>
<dbReference type="Pfam" id="PF01288">
    <property type="entry name" value="HPPK"/>
    <property type="match status" value="1"/>
</dbReference>
<dbReference type="NCBIfam" id="TIGR01498">
    <property type="entry name" value="folK"/>
    <property type="match status" value="1"/>
</dbReference>
<sequence>MKAHTVYVGLGSNLGDRVAYLREAVTRLRAVMNVQKASQLYVAAPLGYVRDDAFINAVVSGTTTLKPLDLLQMLQDIEVVMGRRPGVQFGPRPIDLDILFYDAVQISSRKLTIPHPLLHQRAFVLKPLVEIAPNLMHPVMYYTTAQLLQDAEEADQVQVFSPQASLAGAG</sequence>
<comment type="pathway">
    <text evidence="2">Cofactor biosynthesis; tetrahydrofolate biosynthesis; 2-amino-4-hydroxy-6-hydroxymethyl-7,8-dihydropteridine diphosphate from 7,8-dihydroneopterin triphosphate: step 4/4.</text>
</comment>
<gene>
    <name evidence="10" type="ORF">SE17_23885</name>
</gene>
<dbReference type="PATRIC" id="fig|186479.3.peg.611"/>